<gene>
    <name evidence="1" type="ORF">CHS0354_027304</name>
</gene>
<dbReference type="AlphaFoldDB" id="A0AAE0TFX4"/>
<proteinExistence type="predicted"/>
<comment type="caution">
    <text evidence="1">The sequence shown here is derived from an EMBL/GenBank/DDBJ whole genome shotgun (WGS) entry which is preliminary data.</text>
</comment>
<reference evidence="1" key="1">
    <citation type="journal article" date="2021" name="Genome Biol. Evol.">
        <title>A High-Quality Reference Genome for a Parasitic Bivalve with Doubly Uniparental Inheritance (Bivalvia: Unionida).</title>
        <authorList>
            <person name="Smith C.H."/>
        </authorList>
    </citation>
    <scope>NUCLEOTIDE SEQUENCE</scope>
    <source>
        <strain evidence="1">CHS0354</strain>
    </source>
</reference>
<organism evidence="1 2">
    <name type="scientific">Potamilus streckersoni</name>
    <dbReference type="NCBI Taxonomy" id="2493646"/>
    <lineage>
        <taxon>Eukaryota</taxon>
        <taxon>Metazoa</taxon>
        <taxon>Spiralia</taxon>
        <taxon>Lophotrochozoa</taxon>
        <taxon>Mollusca</taxon>
        <taxon>Bivalvia</taxon>
        <taxon>Autobranchia</taxon>
        <taxon>Heteroconchia</taxon>
        <taxon>Palaeoheterodonta</taxon>
        <taxon>Unionida</taxon>
        <taxon>Unionoidea</taxon>
        <taxon>Unionidae</taxon>
        <taxon>Ambleminae</taxon>
        <taxon>Lampsilini</taxon>
        <taxon>Potamilus</taxon>
    </lineage>
</organism>
<evidence type="ECO:0000313" key="1">
    <source>
        <dbReference type="EMBL" id="KAK3608948.1"/>
    </source>
</evidence>
<sequence>MKCRCVTAAENAESARRRDLISYNDLKNTCPTVPGSYWIGMFRESPVPNVDKMNSFCTSYEVLTVYSSTALTTPLTSTSPLPSSSTQPRFQSSYKISQSVGNIISRITQTSSGYQTRNVTTTSLYTEGTSYHEGTIIIY</sequence>
<accession>A0AAE0TFX4</accession>
<reference evidence="1" key="2">
    <citation type="journal article" date="2021" name="Genome Biol. Evol.">
        <title>Developing a high-quality reference genome for a parasitic bivalve with doubly uniparental inheritance (Bivalvia: Unionida).</title>
        <authorList>
            <person name="Smith C.H."/>
        </authorList>
    </citation>
    <scope>NUCLEOTIDE SEQUENCE</scope>
    <source>
        <strain evidence="1">CHS0354</strain>
        <tissue evidence="1">Mantle</tissue>
    </source>
</reference>
<reference evidence="1" key="3">
    <citation type="submission" date="2023-05" db="EMBL/GenBank/DDBJ databases">
        <authorList>
            <person name="Smith C.H."/>
        </authorList>
    </citation>
    <scope>NUCLEOTIDE SEQUENCE</scope>
    <source>
        <strain evidence="1">CHS0354</strain>
        <tissue evidence="1">Mantle</tissue>
    </source>
</reference>
<name>A0AAE0TFX4_9BIVA</name>
<keyword evidence="2" id="KW-1185">Reference proteome</keyword>
<dbReference type="Proteomes" id="UP001195483">
    <property type="component" value="Unassembled WGS sequence"/>
</dbReference>
<evidence type="ECO:0000313" key="2">
    <source>
        <dbReference type="Proteomes" id="UP001195483"/>
    </source>
</evidence>
<dbReference type="EMBL" id="JAEAOA010001644">
    <property type="protein sequence ID" value="KAK3608948.1"/>
    <property type="molecule type" value="Genomic_DNA"/>
</dbReference>
<protein>
    <submittedName>
        <fullName evidence="1">Uncharacterized protein</fullName>
    </submittedName>
</protein>